<dbReference type="InterPro" id="IPR030678">
    <property type="entry name" value="Peptide/Ni-bd"/>
</dbReference>
<comment type="caution">
    <text evidence="6">The sequence shown here is derived from an EMBL/GenBank/DDBJ whole genome shotgun (WGS) entry which is preliminary data.</text>
</comment>
<dbReference type="SUPFAM" id="SSF53850">
    <property type="entry name" value="Periplasmic binding protein-like II"/>
    <property type="match status" value="1"/>
</dbReference>
<evidence type="ECO:0000313" key="6">
    <source>
        <dbReference type="EMBL" id="MBB6097297.1"/>
    </source>
</evidence>
<evidence type="ECO:0000259" key="5">
    <source>
        <dbReference type="Pfam" id="PF00496"/>
    </source>
</evidence>
<organism evidence="6 7">
    <name type="scientific">Deinobacterium chartae</name>
    <dbReference type="NCBI Taxonomy" id="521158"/>
    <lineage>
        <taxon>Bacteria</taxon>
        <taxon>Thermotogati</taxon>
        <taxon>Deinococcota</taxon>
        <taxon>Deinococci</taxon>
        <taxon>Deinococcales</taxon>
        <taxon>Deinococcaceae</taxon>
        <taxon>Deinobacterium</taxon>
    </lineage>
</organism>
<dbReference type="GO" id="GO:1904680">
    <property type="term" value="F:peptide transmembrane transporter activity"/>
    <property type="evidence" value="ECO:0007669"/>
    <property type="project" value="TreeGrafter"/>
</dbReference>
<dbReference type="PANTHER" id="PTHR30290:SF9">
    <property type="entry name" value="OLIGOPEPTIDE-BINDING PROTEIN APPA"/>
    <property type="match status" value="1"/>
</dbReference>
<dbReference type="InterPro" id="IPR000914">
    <property type="entry name" value="SBP_5_dom"/>
</dbReference>
<dbReference type="GO" id="GO:0015833">
    <property type="term" value="P:peptide transport"/>
    <property type="evidence" value="ECO:0007669"/>
    <property type="project" value="TreeGrafter"/>
</dbReference>
<name>A0A841HV93_9DEIO</name>
<gene>
    <name evidence="6" type="ORF">HNR42_000711</name>
</gene>
<evidence type="ECO:0000256" key="1">
    <source>
        <dbReference type="ARBA" id="ARBA00005695"/>
    </source>
</evidence>
<dbReference type="Gene3D" id="3.90.76.10">
    <property type="entry name" value="Dipeptide-binding Protein, Domain 1"/>
    <property type="match status" value="1"/>
</dbReference>
<dbReference type="GO" id="GO:0043190">
    <property type="term" value="C:ATP-binding cassette (ABC) transporter complex"/>
    <property type="evidence" value="ECO:0007669"/>
    <property type="project" value="InterPro"/>
</dbReference>
<dbReference type="Proteomes" id="UP000569951">
    <property type="component" value="Unassembled WGS sequence"/>
</dbReference>
<dbReference type="GO" id="GO:0042597">
    <property type="term" value="C:periplasmic space"/>
    <property type="evidence" value="ECO:0007669"/>
    <property type="project" value="UniProtKB-ARBA"/>
</dbReference>
<keyword evidence="3 4" id="KW-0732">Signal</keyword>
<dbReference type="Pfam" id="PF00496">
    <property type="entry name" value="SBP_bac_5"/>
    <property type="match status" value="1"/>
</dbReference>
<dbReference type="RefSeq" id="WP_183984556.1">
    <property type="nucleotide sequence ID" value="NZ_JACHHG010000002.1"/>
</dbReference>
<accession>A0A841HV93</accession>
<keyword evidence="2" id="KW-0813">Transport</keyword>
<feature type="signal peptide" evidence="4">
    <location>
        <begin position="1"/>
        <end position="20"/>
    </location>
</feature>
<keyword evidence="7" id="KW-1185">Reference proteome</keyword>
<protein>
    <submittedName>
        <fullName evidence="6">Peptide/nickel transport system substrate-binding protein</fullName>
    </submittedName>
</protein>
<dbReference type="PANTHER" id="PTHR30290">
    <property type="entry name" value="PERIPLASMIC BINDING COMPONENT OF ABC TRANSPORTER"/>
    <property type="match status" value="1"/>
</dbReference>
<dbReference type="InterPro" id="IPR039424">
    <property type="entry name" value="SBP_5"/>
</dbReference>
<proteinExistence type="inferred from homology"/>
<sequence>MTRKALLLTALLGLATPALAAGTITVATSADAPTLDPNATFNGYSFAVTNQIFETLLRRTDDGIQPGLATSWKALSPTRWRFELRRGVRFQDGTPFNAEAVKYSIERLIDPANKAPGAYVLDVVKDVKVVDADTVEITTRYPFGPLLAHLTHPVTAIVSPTAAKKAGKNFGRSPVGTGPFAFDAWKTGDQVTLVANKNYWNGAPKLDKIVFRTIPETATQVVELRSGAVDLIVNLPPERVKELENNPRIDVAKSLGWGSTYFGFNTQSGPTRLPKVRQALAAAIDRDAIVNQLRGGMAVKASVPVPPTVWGAAKGVASPEYDVAKAKRLLAEAGYKNGFSIDLISTNTGEFPQLAQAIQFQLGQIGVKVNVKLLEYSAFVQEVVKPNHGLYLSSWGTVTLDADYALYALFHSSEIGTNNYALYKNPKVDKLLLQARRSNDSAERQKAYLEVQKQIASDLPLLTLYYPYTSYAKSSRLQGVEVNYSWINMNLSKAFIK</sequence>
<comment type="similarity">
    <text evidence="1">Belongs to the bacterial solute-binding protein 5 family.</text>
</comment>
<evidence type="ECO:0000256" key="4">
    <source>
        <dbReference type="SAM" id="SignalP"/>
    </source>
</evidence>
<feature type="chain" id="PRO_5032552669" evidence="4">
    <location>
        <begin position="21"/>
        <end position="497"/>
    </location>
</feature>
<reference evidence="6 7" key="1">
    <citation type="submission" date="2020-08" db="EMBL/GenBank/DDBJ databases">
        <title>Genomic Encyclopedia of Type Strains, Phase IV (KMG-IV): sequencing the most valuable type-strain genomes for metagenomic binning, comparative biology and taxonomic classification.</title>
        <authorList>
            <person name="Goeker M."/>
        </authorList>
    </citation>
    <scope>NUCLEOTIDE SEQUENCE [LARGE SCALE GENOMIC DNA]</scope>
    <source>
        <strain evidence="6 7">DSM 21458</strain>
    </source>
</reference>
<dbReference type="CDD" id="cd08499">
    <property type="entry name" value="PBP2_Ylib_like"/>
    <property type="match status" value="1"/>
</dbReference>
<dbReference type="Gene3D" id="3.10.105.10">
    <property type="entry name" value="Dipeptide-binding Protein, Domain 3"/>
    <property type="match status" value="1"/>
</dbReference>
<dbReference type="Gene3D" id="3.40.190.10">
    <property type="entry name" value="Periplasmic binding protein-like II"/>
    <property type="match status" value="1"/>
</dbReference>
<evidence type="ECO:0000256" key="3">
    <source>
        <dbReference type="ARBA" id="ARBA00022729"/>
    </source>
</evidence>
<evidence type="ECO:0000313" key="7">
    <source>
        <dbReference type="Proteomes" id="UP000569951"/>
    </source>
</evidence>
<dbReference type="PIRSF" id="PIRSF002741">
    <property type="entry name" value="MppA"/>
    <property type="match status" value="1"/>
</dbReference>
<dbReference type="AlphaFoldDB" id="A0A841HV93"/>
<dbReference type="EMBL" id="JACHHG010000002">
    <property type="protein sequence ID" value="MBB6097297.1"/>
    <property type="molecule type" value="Genomic_DNA"/>
</dbReference>
<feature type="domain" description="Solute-binding protein family 5" evidence="5">
    <location>
        <begin position="64"/>
        <end position="415"/>
    </location>
</feature>
<evidence type="ECO:0000256" key="2">
    <source>
        <dbReference type="ARBA" id="ARBA00022448"/>
    </source>
</evidence>